<organism evidence="2 3">
    <name type="scientific">Prorocentrum cordatum</name>
    <dbReference type="NCBI Taxonomy" id="2364126"/>
    <lineage>
        <taxon>Eukaryota</taxon>
        <taxon>Sar</taxon>
        <taxon>Alveolata</taxon>
        <taxon>Dinophyceae</taxon>
        <taxon>Prorocentrales</taxon>
        <taxon>Prorocentraceae</taxon>
        <taxon>Prorocentrum</taxon>
    </lineage>
</organism>
<dbReference type="EMBL" id="CAUYUJ010014958">
    <property type="protein sequence ID" value="CAK0848192.1"/>
    <property type="molecule type" value="Genomic_DNA"/>
</dbReference>
<accession>A0ABN9TQ19</accession>
<sequence length="191" mass="20101">MLESIKIYNQFCMRAASSAPTWASAPTFAGRNSRRPFPPPTPSRSDPPSSSSPCSSTPSPAGSGDTWVLIVHRCHSGVLSARAAAEASTGEAQTQEAALERGWQGILSPSGRAAARSRGLHRNKNKRSTAEAKLNQRALFKSASCCCSFAGEAAARESKADSPSRVKGGLPKPASLRSDRGPAASPRWSNH</sequence>
<dbReference type="Proteomes" id="UP001189429">
    <property type="component" value="Unassembled WGS sequence"/>
</dbReference>
<proteinExistence type="predicted"/>
<reference evidence="2" key="1">
    <citation type="submission" date="2023-10" db="EMBL/GenBank/DDBJ databases">
        <authorList>
            <person name="Chen Y."/>
            <person name="Shah S."/>
            <person name="Dougan E. K."/>
            <person name="Thang M."/>
            <person name="Chan C."/>
        </authorList>
    </citation>
    <scope>NUCLEOTIDE SEQUENCE [LARGE SCALE GENOMIC DNA]</scope>
</reference>
<evidence type="ECO:0000313" key="2">
    <source>
        <dbReference type="EMBL" id="CAK0848192.1"/>
    </source>
</evidence>
<gene>
    <name evidence="2" type="ORF">PCOR1329_LOCUS41203</name>
</gene>
<feature type="region of interest" description="Disordered" evidence="1">
    <location>
        <begin position="20"/>
        <end position="61"/>
    </location>
</feature>
<comment type="caution">
    <text evidence="2">The sequence shown here is derived from an EMBL/GenBank/DDBJ whole genome shotgun (WGS) entry which is preliminary data.</text>
</comment>
<name>A0ABN9TQ19_9DINO</name>
<feature type="region of interest" description="Disordered" evidence="1">
    <location>
        <begin position="155"/>
        <end position="191"/>
    </location>
</feature>
<feature type="compositionally biased region" description="Basic residues" evidence="1">
    <location>
        <begin position="118"/>
        <end position="127"/>
    </location>
</feature>
<feature type="compositionally biased region" description="Low complexity" evidence="1">
    <location>
        <begin position="43"/>
        <end position="60"/>
    </location>
</feature>
<feature type="compositionally biased region" description="Low complexity" evidence="1">
    <location>
        <begin position="20"/>
        <end position="29"/>
    </location>
</feature>
<feature type="region of interest" description="Disordered" evidence="1">
    <location>
        <begin position="110"/>
        <end position="130"/>
    </location>
</feature>
<feature type="compositionally biased region" description="Basic and acidic residues" evidence="1">
    <location>
        <begin position="155"/>
        <end position="164"/>
    </location>
</feature>
<evidence type="ECO:0000313" key="3">
    <source>
        <dbReference type="Proteomes" id="UP001189429"/>
    </source>
</evidence>
<protein>
    <submittedName>
        <fullName evidence="2">Uncharacterized protein</fullName>
    </submittedName>
</protein>
<evidence type="ECO:0000256" key="1">
    <source>
        <dbReference type="SAM" id="MobiDB-lite"/>
    </source>
</evidence>
<keyword evidence="3" id="KW-1185">Reference proteome</keyword>